<dbReference type="PATRIC" id="fig|1449350.3.peg.3901"/>
<proteinExistence type="predicted"/>
<dbReference type="EMBL" id="JALZ01000045">
    <property type="protein sequence ID" value="ETX12905.1"/>
    <property type="molecule type" value="Genomic_DNA"/>
</dbReference>
<evidence type="ECO:0000313" key="1">
    <source>
        <dbReference type="EMBL" id="ETX12905.1"/>
    </source>
</evidence>
<dbReference type="STRING" id="1449350.OCH239_15315"/>
<name>X7EAP1_9RHOB</name>
<dbReference type="AlphaFoldDB" id="X7EAP1"/>
<accession>X7EAP1</accession>
<evidence type="ECO:0008006" key="3">
    <source>
        <dbReference type="Google" id="ProtNLM"/>
    </source>
</evidence>
<organism evidence="1 2">
    <name type="scientific">Roseivivax halodurans JCM 10272</name>
    <dbReference type="NCBI Taxonomy" id="1449350"/>
    <lineage>
        <taxon>Bacteria</taxon>
        <taxon>Pseudomonadati</taxon>
        <taxon>Pseudomonadota</taxon>
        <taxon>Alphaproteobacteria</taxon>
        <taxon>Rhodobacterales</taxon>
        <taxon>Roseobacteraceae</taxon>
        <taxon>Roseivivax</taxon>
    </lineage>
</organism>
<reference evidence="1 2" key="1">
    <citation type="submission" date="2014-01" db="EMBL/GenBank/DDBJ databases">
        <title>Roseivivax halodurans JCM 10272 Genome Sequencing.</title>
        <authorList>
            <person name="Lai Q."/>
            <person name="Li G."/>
            <person name="Shao Z."/>
        </authorList>
    </citation>
    <scope>NUCLEOTIDE SEQUENCE [LARGE SCALE GENOMIC DNA]</scope>
    <source>
        <strain evidence="1 2">JCM 10272</strain>
    </source>
</reference>
<gene>
    <name evidence="1" type="ORF">OCH239_15315</name>
</gene>
<sequence>MPDRTPPSIWLLALLAPILAVQGRIVRRGAVRLREPDGPRAGRTGAGPSLRLLIAGDSSAAGVGADTQAEALSGRLVGE</sequence>
<protein>
    <recommendedName>
        <fullName evidence="3">SGNH hydrolase-type esterase domain-containing protein</fullName>
    </recommendedName>
</protein>
<evidence type="ECO:0000313" key="2">
    <source>
        <dbReference type="Proteomes" id="UP000022447"/>
    </source>
</evidence>
<dbReference type="RefSeq" id="WP_037266435.1">
    <property type="nucleotide sequence ID" value="NZ_JALZ01000045.1"/>
</dbReference>
<dbReference type="eggNOG" id="COG2755">
    <property type="taxonomic scope" value="Bacteria"/>
</dbReference>
<dbReference type="Proteomes" id="UP000022447">
    <property type="component" value="Unassembled WGS sequence"/>
</dbReference>
<comment type="caution">
    <text evidence="1">The sequence shown here is derived from an EMBL/GenBank/DDBJ whole genome shotgun (WGS) entry which is preliminary data.</text>
</comment>
<keyword evidence="2" id="KW-1185">Reference proteome</keyword>